<evidence type="ECO:0000256" key="1">
    <source>
        <dbReference type="ARBA" id="ARBA00004167"/>
    </source>
</evidence>
<dbReference type="GO" id="GO:0016020">
    <property type="term" value="C:membrane"/>
    <property type="evidence" value="ECO:0007669"/>
    <property type="project" value="UniProtKB-SubCell"/>
</dbReference>
<accession>A0A4P6F3H5</accession>
<evidence type="ECO:0000256" key="5">
    <source>
        <dbReference type="ARBA" id="ARBA00023136"/>
    </source>
</evidence>
<evidence type="ECO:0000256" key="2">
    <source>
        <dbReference type="ARBA" id="ARBA00009477"/>
    </source>
</evidence>
<sequence>MERRQHGDPRRVPGHRRPRGRRRSARRPEGVVSRAAWARLVGGVLAVTVVVAGLTWVLGRRDGQVTSFLATVRSQSVDVGVDYPGTVTQALVAPGGHVEAGDPLLAVASLRLAHDIAEGLLPASTDAYQVAEDGTTTVLAPAAGTVTDVLVTRGQYIPGGEVLATIDVSATTYVEARFLLDPTDLTRLAVGAPVTIALPDRHRLQGTVSGLAVDNADAKAVVTAEVAAEALADGRGGVLTQPGTPVVASVRLAPQGPLSSLFEALDGFRQKVAGL</sequence>
<evidence type="ECO:0000256" key="3">
    <source>
        <dbReference type="ARBA" id="ARBA00022692"/>
    </source>
</evidence>
<organism evidence="8 9">
    <name type="scientific">Xylanimonas protaetiae</name>
    <dbReference type="NCBI Taxonomy" id="2509457"/>
    <lineage>
        <taxon>Bacteria</taxon>
        <taxon>Bacillati</taxon>
        <taxon>Actinomycetota</taxon>
        <taxon>Actinomycetes</taxon>
        <taxon>Micrococcales</taxon>
        <taxon>Promicromonosporaceae</taxon>
        <taxon>Xylanimonas</taxon>
    </lineage>
</organism>
<dbReference type="EMBL" id="CP035493">
    <property type="protein sequence ID" value="QAY69775.1"/>
    <property type="molecule type" value="Genomic_DNA"/>
</dbReference>
<keyword evidence="9" id="KW-1185">Reference proteome</keyword>
<name>A0A4P6F3H5_9MICO</name>
<protein>
    <submittedName>
        <fullName evidence="8">HlyD family efflux transporter periplasmic adaptor subunit</fullName>
    </submittedName>
</protein>
<comment type="subcellular location">
    <subcellularLocation>
        <location evidence="1">Membrane</location>
        <topology evidence="1">Single-pass membrane protein</topology>
    </subcellularLocation>
</comment>
<feature type="compositionally biased region" description="Basic residues" evidence="6">
    <location>
        <begin position="12"/>
        <end position="25"/>
    </location>
</feature>
<feature type="region of interest" description="Disordered" evidence="6">
    <location>
        <begin position="1"/>
        <end position="28"/>
    </location>
</feature>
<keyword evidence="5 7" id="KW-0472">Membrane</keyword>
<evidence type="ECO:0000256" key="4">
    <source>
        <dbReference type="ARBA" id="ARBA00022989"/>
    </source>
</evidence>
<dbReference type="PANTHER" id="PTHR30386">
    <property type="entry name" value="MEMBRANE FUSION SUBUNIT OF EMRAB-TOLC MULTIDRUG EFFLUX PUMP"/>
    <property type="match status" value="1"/>
</dbReference>
<proteinExistence type="inferred from homology"/>
<dbReference type="InterPro" id="IPR050739">
    <property type="entry name" value="MFP"/>
</dbReference>
<comment type="similarity">
    <text evidence="2">Belongs to the membrane fusion protein (MFP) (TC 8.A.1) family.</text>
</comment>
<reference evidence="8 9" key="1">
    <citation type="submission" date="2019-01" db="EMBL/GenBank/DDBJ databases">
        <title>Genome sequencing of strain FW10M-9.</title>
        <authorList>
            <person name="Heo J."/>
            <person name="Kim S.-J."/>
            <person name="Kim J.-S."/>
            <person name="Hong S.-B."/>
            <person name="Kwon S.-W."/>
        </authorList>
    </citation>
    <scope>NUCLEOTIDE SEQUENCE [LARGE SCALE GENOMIC DNA]</scope>
    <source>
        <strain evidence="8 9">FW10M-9</strain>
    </source>
</reference>
<dbReference type="OrthoDB" id="3725787at2"/>
<dbReference type="PANTHER" id="PTHR30386:SF26">
    <property type="entry name" value="TRANSPORT PROTEIN COMB"/>
    <property type="match status" value="1"/>
</dbReference>
<evidence type="ECO:0000313" key="9">
    <source>
        <dbReference type="Proteomes" id="UP000292118"/>
    </source>
</evidence>
<keyword evidence="3 7" id="KW-0812">Transmembrane</keyword>
<dbReference type="KEGG" id="xya:ET471_06740"/>
<gene>
    <name evidence="8" type="ORF">ET471_06740</name>
</gene>
<dbReference type="Proteomes" id="UP000292118">
    <property type="component" value="Chromosome"/>
</dbReference>
<keyword evidence="4 7" id="KW-1133">Transmembrane helix</keyword>
<evidence type="ECO:0000256" key="7">
    <source>
        <dbReference type="SAM" id="Phobius"/>
    </source>
</evidence>
<evidence type="ECO:0000256" key="6">
    <source>
        <dbReference type="SAM" id="MobiDB-lite"/>
    </source>
</evidence>
<evidence type="ECO:0000313" key="8">
    <source>
        <dbReference type="EMBL" id="QAY69775.1"/>
    </source>
</evidence>
<dbReference type="InterPro" id="IPR011053">
    <property type="entry name" value="Single_hybrid_motif"/>
</dbReference>
<dbReference type="AlphaFoldDB" id="A0A4P6F3H5"/>
<feature type="compositionally biased region" description="Basic and acidic residues" evidence="6">
    <location>
        <begin position="1"/>
        <end position="11"/>
    </location>
</feature>
<dbReference type="SUPFAM" id="SSF51230">
    <property type="entry name" value="Single hybrid motif"/>
    <property type="match status" value="1"/>
</dbReference>
<dbReference type="Gene3D" id="2.40.50.100">
    <property type="match status" value="1"/>
</dbReference>
<feature type="transmembrane region" description="Helical" evidence="7">
    <location>
        <begin position="36"/>
        <end position="58"/>
    </location>
</feature>